<evidence type="ECO:0000256" key="2">
    <source>
        <dbReference type="ARBA" id="ARBA00004629"/>
    </source>
</evidence>
<name>A0AAV6VL81_9ARAC</name>
<evidence type="ECO:0000256" key="4">
    <source>
        <dbReference type="ARBA" id="ARBA00022618"/>
    </source>
</evidence>
<dbReference type="GO" id="GO:0051301">
    <property type="term" value="P:cell division"/>
    <property type="evidence" value="ECO:0007669"/>
    <property type="project" value="UniProtKB-KW"/>
</dbReference>
<evidence type="ECO:0000313" key="10">
    <source>
        <dbReference type="EMBL" id="KAG8196659.1"/>
    </source>
</evidence>
<dbReference type="GO" id="GO:0007059">
    <property type="term" value="P:chromosome segregation"/>
    <property type="evidence" value="ECO:0007669"/>
    <property type="project" value="TreeGrafter"/>
</dbReference>
<accession>A0AAV6VL81</accession>
<keyword evidence="3" id="KW-0158">Chromosome</keyword>
<dbReference type="PANTHER" id="PTHR15459:SF3">
    <property type="entry name" value="POLYAMINE-MODULATED FACTOR 1"/>
    <property type="match status" value="1"/>
</dbReference>
<comment type="subcellular location">
    <subcellularLocation>
        <location evidence="2">Chromosome</location>
        <location evidence="2">Centromere</location>
        <location evidence="2">Kinetochore</location>
    </subcellularLocation>
    <subcellularLocation>
        <location evidence="1">Nucleus</location>
    </subcellularLocation>
</comment>
<dbReference type="Proteomes" id="UP000827092">
    <property type="component" value="Unassembled WGS sequence"/>
</dbReference>
<organism evidence="10 11">
    <name type="scientific">Oedothorax gibbosus</name>
    <dbReference type="NCBI Taxonomy" id="931172"/>
    <lineage>
        <taxon>Eukaryota</taxon>
        <taxon>Metazoa</taxon>
        <taxon>Ecdysozoa</taxon>
        <taxon>Arthropoda</taxon>
        <taxon>Chelicerata</taxon>
        <taxon>Arachnida</taxon>
        <taxon>Araneae</taxon>
        <taxon>Araneomorphae</taxon>
        <taxon>Entelegynae</taxon>
        <taxon>Araneoidea</taxon>
        <taxon>Linyphiidae</taxon>
        <taxon>Erigoninae</taxon>
        <taxon>Oedothorax</taxon>
    </lineage>
</organism>
<protein>
    <recommendedName>
        <fullName evidence="12">Polyamine-modulated factor 1</fullName>
    </recommendedName>
</protein>
<evidence type="ECO:0000256" key="3">
    <source>
        <dbReference type="ARBA" id="ARBA00022454"/>
    </source>
</evidence>
<evidence type="ECO:0000256" key="6">
    <source>
        <dbReference type="ARBA" id="ARBA00022838"/>
    </source>
</evidence>
<comment type="caution">
    <text evidence="10">The sequence shown here is derived from an EMBL/GenBank/DDBJ whole genome shotgun (WGS) entry which is preliminary data.</text>
</comment>
<evidence type="ECO:0000256" key="1">
    <source>
        <dbReference type="ARBA" id="ARBA00004123"/>
    </source>
</evidence>
<dbReference type="Pfam" id="PF03980">
    <property type="entry name" value="Nnf1"/>
    <property type="match status" value="1"/>
</dbReference>
<keyword evidence="5" id="KW-0498">Mitosis</keyword>
<evidence type="ECO:0000313" key="11">
    <source>
        <dbReference type="Proteomes" id="UP000827092"/>
    </source>
</evidence>
<dbReference type="AlphaFoldDB" id="A0AAV6VL81"/>
<dbReference type="GO" id="GO:0005634">
    <property type="term" value="C:nucleus"/>
    <property type="evidence" value="ECO:0007669"/>
    <property type="project" value="UniProtKB-SubCell"/>
</dbReference>
<keyword evidence="11" id="KW-1185">Reference proteome</keyword>
<proteinExistence type="predicted"/>
<evidence type="ECO:0008006" key="12">
    <source>
        <dbReference type="Google" id="ProtNLM"/>
    </source>
</evidence>
<keyword evidence="6" id="KW-0995">Kinetochore</keyword>
<reference evidence="10 11" key="1">
    <citation type="journal article" date="2022" name="Nat. Ecol. Evol.">
        <title>A masculinizing supergene underlies an exaggerated male reproductive morph in a spider.</title>
        <authorList>
            <person name="Hendrickx F."/>
            <person name="De Corte Z."/>
            <person name="Sonet G."/>
            <person name="Van Belleghem S.M."/>
            <person name="Kostlbacher S."/>
            <person name="Vangestel C."/>
        </authorList>
    </citation>
    <scope>NUCLEOTIDE SEQUENCE [LARGE SCALE GENOMIC DNA]</scope>
    <source>
        <strain evidence="10">W744_W776</strain>
    </source>
</reference>
<dbReference type="GO" id="GO:0000444">
    <property type="term" value="C:MIS12/MIND type complex"/>
    <property type="evidence" value="ECO:0007669"/>
    <property type="project" value="InterPro"/>
</dbReference>
<keyword evidence="4" id="KW-0132">Cell division</keyword>
<keyword evidence="9" id="KW-0137">Centromere</keyword>
<dbReference type="EMBL" id="JAFNEN010000066">
    <property type="protein sequence ID" value="KAG8196659.1"/>
    <property type="molecule type" value="Genomic_DNA"/>
</dbReference>
<keyword evidence="8" id="KW-0131">Cell cycle</keyword>
<keyword evidence="7" id="KW-0539">Nucleus</keyword>
<evidence type="ECO:0000256" key="8">
    <source>
        <dbReference type="ARBA" id="ARBA00023306"/>
    </source>
</evidence>
<evidence type="ECO:0000256" key="9">
    <source>
        <dbReference type="ARBA" id="ARBA00023328"/>
    </source>
</evidence>
<dbReference type="PANTHER" id="PTHR15459">
    <property type="entry name" value="POLYAMINE-MODULATED FACTOR 1"/>
    <property type="match status" value="1"/>
</dbReference>
<gene>
    <name evidence="10" type="ORF">JTE90_006569</name>
</gene>
<evidence type="ECO:0000256" key="7">
    <source>
        <dbReference type="ARBA" id="ARBA00023242"/>
    </source>
</evidence>
<dbReference type="InterPro" id="IPR007128">
    <property type="entry name" value="PMF1/Nnf1"/>
</dbReference>
<sequence>MSNLMSITRTLNSSNVDSKSNDNKDTLVKTFESAVEKCIEKYFSYIKFSMMQKNFREIYKADSFHLKIFHEQLVSQLKSCFSETVEEVFLETNVIQSLSSLNNIINKTTRNADIVAWRPSGNPNEDIRDHLHQLKLNQKKSLEFALQVLVTENSSLEQMIKKNHKEVIEIKSKIDASKQDLYHFFSAMNDPTIIDMGEKLVAEEQKNS</sequence>
<evidence type="ECO:0000256" key="5">
    <source>
        <dbReference type="ARBA" id="ARBA00022776"/>
    </source>
</evidence>